<dbReference type="EMBL" id="PFEE01000006">
    <property type="protein sequence ID" value="PJE63992.1"/>
    <property type="molecule type" value="Genomic_DNA"/>
</dbReference>
<dbReference type="SMART" id="SM00471">
    <property type="entry name" value="HDc"/>
    <property type="match status" value="1"/>
</dbReference>
<evidence type="ECO:0000259" key="1">
    <source>
        <dbReference type="SMART" id="SM00471"/>
    </source>
</evidence>
<proteinExistence type="predicted"/>
<dbReference type="Gene3D" id="1.10.3210.10">
    <property type="entry name" value="Hypothetical protein af1432"/>
    <property type="match status" value="1"/>
</dbReference>
<dbReference type="InterPro" id="IPR006674">
    <property type="entry name" value="HD_domain"/>
</dbReference>
<feature type="domain" description="HD/PDEase" evidence="1">
    <location>
        <begin position="22"/>
        <end position="133"/>
    </location>
</feature>
<organism evidence="2 3">
    <name type="scientific">Candidatus Roizmanbacteria bacterium CG10_big_fil_rev_8_21_14_0_10_45_7</name>
    <dbReference type="NCBI Taxonomy" id="1974854"/>
    <lineage>
        <taxon>Bacteria</taxon>
        <taxon>Candidatus Roizmaniibacteriota</taxon>
    </lineage>
</organism>
<dbReference type="CDD" id="cd00077">
    <property type="entry name" value="HDc"/>
    <property type="match status" value="1"/>
</dbReference>
<evidence type="ECO:0000313" key="2">
    <source>
        <dbReference type="EMBL" id="PJE63992.1"/>
    </source>
</evidence>
<dbReference type="InterPro" id="IPR003607">
    <property type="entry name" value="HD/PDEase_dom"/>
</dbReference>
<gene>
    <name evidence="2" type="ORF">COU89_00370</name>
</gene>
<dbReference type="SUPFAM" id="SSF109604">
    <property type="entry name" value="HD-domain/PDEase-like"/>
    <property type="match status" value="1"/>
</dbReference>
<name>A0A2M8KVQ2_9BACT</name>
<accession>A0A2M8KVQ2</accession>
<comment type="caution">
    <text evidence="2">The sequence shown here is derived from an EMBL/GenBank/DDBJ whole genome shotgun (WGS) entry which is preliminary data.</text>
</comment>
<sequence>MSFFPKEVAFAHKKLGNLVDGSKTSIFEHGLRVGCKLKLVLDKSSISAQKKQAIIIAGLFHDLLEDTDATEKEIVQLTNKDVLRLVKEMTIDFKDKTIKEAIAPLYFVSEECSIIKLVDILDNTSKSIFVVSANGIGWYRDFYIPLLQEYSLLIGYWEKNSKVYKIFFTELANEVEVKINELQNFLQIYSKHSA</sequence>
<evidence type="ECO:0000313" key="3">
    <source>
        <dbReference type="Proteomes" id="UP000231569"/>
    </source>
</evidence>
<protein>
    <recommendedName>
        <fullName evidence="1">HD/PDEase domain-containing protein</fullName>
    </recommendedName>
</protein>
<reference evidence="3" key="1">
    <citation type="submission" date="2017-09" db="EMBL/GenBank/DDBJ databases">
        <title>Depth-based differentiation of microbial function through sediment-hosted aquifers and enrichment of novel symbionts in the deep terrestrial subsurface.</title>
        <authorList>
            <person name="Probst A.J."/>
            <person name="Ladd B."/>
            <person name="Jarett J.K."/>
            <person name="Geller-Mcgrath D.E."/>
            <person name="Sieber C.M.K."/>
            <person name="Emerson J.B."/>
            <person name="Anantharaman K."/>
            <person name="Thomas B.C."/>
            <person name="Malmstrom R."/>
            <person name="Stieglmeier M."/>
            <person name="Klingl A."/>
            <person name="Woyke T."/>
            <person name="Ryan C.M."/>
            <person name="Banfield J.F."/>
        </authorList>
    </citation>
    <scope>NUCLEOTIDE SEQUENCE [LARGE SCALE GENOMIC DNA]</scope>
</reference>
<dbReference type="Pfam" id="PF01966">
    <property type="entry name" value="HD"/>
    <property type="match status" value="1"/>
</dbReference>
<dbReference type="AlphaFoldDB" id="A0A2M8KVQ2"/>
<dbReference type="Proteomes" id="UP000231569">
    <property type="component" value="Unassembled WGS sequence"/>
</dbReference>